<dbReference type="SUPFAM" id="SSF56300">
    <property type="entry name" value="Metallo-dependent phosphatases"/>
    <property type="match status" value="1"/>
</dbReference>
<dbReference type="Gene3D" id="3.60.21.10">
    <property type="match status" value="1"/>
</dbReference>
<dbReference type="EMBL" id="JAPDPI010000004">
    <property type="protein sequence ID" value="MCW3804641.1"/>
    <property type="molecule type" value="Genomic_DNA"/>
</dbReference>
<dbReference type="AlphaFoldDB" id="A0AAE3MBA8"/>
<proteinExistence type="predicted"/>
<name>A0AAE3MBA8_9BACT</name>
<gene>
    <name evidence="2" type="ORF">OM074_03325</name>
</gene>
<evidence type="ECO:0000313" key="3">
    <source>
        <dbReference type="Proteomes" id="UP001207408"/>
    </source>
</evidence>
<organism evidence="2 3">
    <name type="scientific">Plebeiibacterium marinum</name>
    <dbReference type="NCBI Taxonomy" id="2992111"/>
    <lineage>
        <taxon>Bacteria</taxon>
        <taxon>Pseudomonadati</taxon>
        <taxon>Bacteroidota</taxon>
        <taxon>Bacteroidia</taxon>
        <taxon>Marinilabiliales</taxon>
        <taxon>Marinilabiliaceae</taxon>
        <taxon>Plebeiibacterium</taxon>
    </lineage>
</organism>
<dbReference type="InterPro" id="IPR004843">
    <property type="entry name" value="Calcineurin-like_PHP"/>
</dbReference>
<protein>
    <submittedName>
        <fullName evidence="2">Metallophosphoesterase</fullName>
    </submittedName>
</protein>
<reference evidence="2" key="1">
    <citation type="submission" date="2022-10" db="EMBL/GenBank/DDBJ databases">
        <authorList>
            <person name="Yu W.X."/>
        </authorList>
    </citation>
    <scope>NUCLEOTIDE SEQUENCE</scope>
    <source>
        <strain evidence="2">D04</strain>
    </source>
</reference>
<dbReference type="GO" id="GO:0005737">
    <property type="term" value="C:cytoplasm"/>
    <property type="evidence" value="ECO:0007669"/>
    <property type="project" value="TreeGrafter"/>
</dbReference>
<dbReference type="InterPro" id="IPR029052">
    <property type="entry name" value="Metallo-depent_PP-like"/>
</dbReference>
<dbReference type="PANTHER" id="PTHR42850:SF7">
    <property type="entry name" value="BIS(5'-NUCLEOSYL)-TETRAPHOSPHATASE PRPE [ASYMMETRICAL]"/>
    <property type="match status" value="1"/>
</dbReference>
<dbReference type="PANTHER" id="PTHR42850">
    <property type="entry name" value="METALLOPHOSPHOESTERASE"/>
    <property type="match status" value="1"/>
</dbReference>
<sequence>MERKTIQENCHYDIIGDIHGYARVLEELLKKLGYTKVLGVWKHQQRKAVFVGDFVDRGPNSRKVLEIVRSMVECGSAHAILGNHELNMVMYLTKEGGKPIRRPSESSRKLIEKVRGEFIDDPEELKGYVKWLRTLPVSLDFGLFRVVHAYWNDEFIQLIEEHRKDGKFRKSALKLMANPYHPLCDAINRITKGIEIRLPDDLIIKDSKNIRRSNFRIRWWDCPKGKTFQELSYGNKFKLPDYTVPEQILSKFEIYNNHEPLVFFGHYCMGNGQMTPKDNICCIDACVANGGALAAYRWNGEETISPSNFVFVGQK</sequence>
<comment type="caution">
    <text evidence="2">The sequence shown here is derived from an EMBL/GenBank/DDBJ whole genome shotgun (WGS) entry which is preliminary data.</text>
</comment>
<evidence type="ECO:0000259" key="1">
    <source>
        <dbReference type="Pfam" id="PF00149"/>
    </source>
</evidence>
<dbReference type="GO" id="GO:0016791">
    <property type="term" value="F:phosphatase activity"/>
    <property type="evidence" value="ECO:0007669"/>
    <property type="project" value="TreeGrafter"/>
</dbReference>
<dbReference type="Proteomes" id="UP001207408">
    <property type="component" value="Unassembled WGS sequence"/>
</dbReference>
<keyword evidence="3" id="KW-1185">Reference proteome</keyword>
<feature type="domain" description="Calcineurin-like phosphoesterase" evidence="1">
    <location>
        <begin position="14"/>
        <end position="106"/>
    </location>
</feature>
<dbReference type="InterPro" id="IPR050126">
    <property type="entry name" value="Ap4A_hydrolase"/>
</dbReference>
<evidence type="ECO:0000313" key="2">
    <source>
        <dbReference type="EMBL" id="MCW3804641.1"/>
    </source>
</evidence>
<dbReference type="Pfam" id="PF00149">
    <property type="entry name" value="Metallophos"/>
    <property type="match status" value="1"/>
</dbReference>
<accession>A0AAE3MBA8</accession>
<dbReference type="RefSeq" id="WP_301197860.1">
    <property type="nucleotide sequence ID" value="NZ_JAPDPI010000004.1"/>
</dbReference>